<name>A0A0E9VUE3_ANGAN</name>
<keyword evidence="1" id="KW-1133">Transmembrane helix</keyword>
<evidence type="ECO:0000313" key="2">
    <source>
        <dbReference type="EMBL" id="JAH80940.1"/>
    </source>
</evidence>
<dbReference type="EMBL" id="GBXM01027637">
    <property type="protein sequence ID" value="JAH80940.1"/>
    <property type="molecule type" value="Transcribed_RNA"/>
</dbReference>
<keyword evidence="1" id="KW-0812">Transmembrane</keyword>
<accession>A0A0E9VUE3</accession>
<protein>
    <submittedName>
        <fullName evidence="2">Uncharacterized protein</fullName>
    </submittedName>
</protein>
<dbReference type="AlphaFoldDB" id="A0A0E9VUE3"/>
<reference evidence="2" key="2">
    <citation type="journal article" date="2015" name="Fish Shellfish Immunol.">
        <title>Early steps in the European eel (Anguilla anguilla)-Vibrio vulnificus interaction in the gills: Role of the RtxA13 toxin.</title>
        <authorList>
            <person name="Callol A."/>
            <person name="Pajuelo D."/>
            <person name="Ebbesson L."/>
            <person name="Teles M."/>
            <person name="MacKenzie S."/>
            <person name="Amaro C."/>
        </authorList>
    </citation>
    <scope>NUCLEOTIDE SEQUENCE</scope>
</reference>
<feature type="transmembrane region" description="Helical" evidence="1">
    <location>
        <begin position="25"/>
        <end position="47"/>
    </location>
</feature>
<reference evidence="2" key="1">
    <citation type="submission" date="2014-11" db="EMBL/GenBank/DDBJ databases">
        <authorList>
            <person name="Amaro Gonzalez C."/>
        </authorList>
    </citation>
    <scope>NUCLEOTIDE SEQUENCE</scope>
</reference>
<proteinExistence type="predicted"/>
<keyword evidence="1" id="KW-0472">Membrane</keyword>
<organism evidence="2">
    <name type="scientific">Anguilla anguilla</name>
    <name type="common">European freshwater eel</name>
    <name type="synonym">Muraena anguilla</name>
    <dbReference type="NCBI Taxonomy" id="7936"/>
    <lineage>
        <taxon>Eukaryota</taxon>
        <taxon>Metazoa</taxon>
        <taxon>Chordata</taxon>
        <taxon>Craniata</taxon>
        <taxon>Vertebrata</taxon>
        <taxon>Euteleostomi</taxon>
        <taxon>Actinopterygii</taxon>
        <taxon>Neopterygii</taxon>
        <taxon>Teleostei</taxon>
        <taxon>Anguilliformes</taxon>
        <taxon>Anguillidae</taxon>
        <taxon>Anguilla</taxon>
    </lineage>
</organism>
<evidence type="ECO:0000256" key="1">
    <source>
        <dbReference type="SAM" id="Phobius"/>
    </source>
</evidence>
<sequence length="69" mass="7944">MCVKTNTPHKKTENPTSFLLVFPHVSSFIASLPLSLFFHIFFCFVLLSSIRQPLINLTELFHVCFPFSL</sequence>